<evidence type="ECO:0000313" key="3">
    <source>
        <dbReference type="Proteomes" id="UP000710440"/>
    </source>
</evidence>
<feature type="compositionally biased region" description="Acidic residues" evidence="1">
    <location>
        <begin position="184"/>
        <end position="195"/>
    </location>
</feature>
<comment type="caution">
    <text evidence="2">The sequence shown here is derived from an EMBL/GenBank/DDBJ whole genome shotgun (WGS) entry which is preliminary data.</text>
</comment>
<evidence type="ECO:0000256" key="1">
    <source>
        <dbReference type="SAM" id="MobiDB-lite"/>
    </source>
</evidence>
<name>A0A9P3BNQ2_ASPVI</name>
<dbReference type="RefSeq" id="XP_043123086.1">
    <property type="nucleotide sequence ID" value="XM_043267151.1"/>
</dbReference>
<dbReference type="OrthoDB" id="5286775at2759"/>
<gene>
    <name evidence="2" type="ORF">Aspvir_003912</name>
</gene>
<accession>A0A9P3BNQ2</accession>
<protein>
    <submittedName>
        <fullName evidence="2">Uncharacterized protein</fullName>
    </submittedName>
</protein>
<feature type="region of interest" description="Disordered" evidence="1">
    <location>
        <begin position="381"/>
        <end position="402"/>
    </location>
</feature>
<dbReference type="AlphaFoldDB" id="A0A9P3BNQ2"/>
<organism evidence="2 3">
    <name type="scientific">Aspergillus viridinutans</name>
    <dbReference type="NCBI Taxonomy" id="75553"/>
    <lineage>
        <taxon>Eukaryota</taxon>
        <taxon>Fungi</taxon>
        <taxon>Dikarya</taxon>
        <taxon>Ascomycota</taxon>
        <taxon>Pezizomycotina</taxon>
        <taxon>Eurotiomycetes</taxon>
        <taxon>Eurotiomycetidae</taxon>
        <taxon>Eurotiales</taxon>
        <taxon>Aspergillaceae</taxon>
        <taxon>Aspergillus</taxon>
        <taxon>Aspergillus subgen. Fumigati</taxon>
    </lineage>
</organism>
<dbReference type="EMBL" id="BOPL01000002">
    <property type="protein sequence ID" value="GIJ99899.1"/>
    <property type="molecule type" value="Genomic_DNA"/>
</dbReference>
<evidence type="ECO:0000313" key="2">
    <source>
        <dbReference type="EMBL" id="GIJ99899.1"/>
    </source>
</evidence>
<keyword evidence="3" id="KW-1185">Reference proteome</keyword>
<dbReference type="Proteomes" id="UP000710440">
    <property type="component" value="Unassembled WGS sequence"/>
</dbReference>
<feature type="region of interest" description="Disordered" evidence="1">
    <location>
        <begin position="132"/>
        <end position="333"/>
    </location>
</feature>
<proteinExistence type="predicted"/>
<dbReference type="GeneID" id="66931894"/>
<reference evidence="2 3" key="1">
    <citation type="submission" date="2021-02" db="EMBL/GenBank/DDBJ databases">
        <title>Pan-genome distribution and transcriptional activeness of fungal secondary metabolism genes in Aspergillus section Fumigati.</title>
        <authorList>
            <person name="Takahashi H."/>
            <person name="Umemura M."/>
            <person name="Ninomiya A."/>
            <person name="Kusuya Y."/>
            <person name="Urayama S."/>
            <person name="Shimizu M."/>
            <person name="Watanabe A."/>
            <person name="Kamei K."/>
            <person name="Yaguchi T."/>
            <person name="Hagiwara D."/>
        </authorList>
    </citation>
    <scope>NUCLEOTIDE SEQUENCE [LARGE SCALE GENOMIC DNA]</scope>
    <source>
        <strain evidence="2 3">IFM 47045</strain>
    </source>
</reference>
<sequence>MALRNALALSDGSKSSLLCPIRGRVEDGHNASVSTKRSLESLFPGKDLYLSDSSESSLSSCKTLETISDFDANRTLIPQQISHYQYGAESIAPWSETNVSDTVPPIDTTTGATVTKQAKQATKMSEYAERFRIRRKRVTNPKDVDDEESLNDDLMCPSGMKSTGDATSRRANKSRDLDPSYDPNQDDEDLDEDDQLSLRIPKDGRRKRALDPTYTPGKDDAGEDDDDEQLPTGSQQKKRRTLDPAFVPDKDDDEDQDKFLGSSKRGRGRTTDKRTSKRKATSDIGVGNLPTPSKDTPSRAAKRMKIEPSPPPRIPVSPALTDPQPDNSDEDAVTKKPWELVNAKTEPNHPLVLKAMKLLNKIADDRNKAFFALAKAHQRSRKNYPAHLADNTNDEAHTQDSAARVGDTLAIQEDEANDSVPDLSLERAKRWANAVNVPKGLWSEVEKQLFYRIAMRGFEPLLPKQWHYDFSTLPNPLFAVSGEKPSPLINAIRGSEFYAIRSLSVLFSLGGYVRDCNLVHRRPEPIIKRAISKYIRWAVYDAGLHVSSNAIPLYAIGARKRGESTVKAVVKVNRRLQKLADRFRSAYGLASATKALVVPANRAKARAPNRPPLLTGFVISGPVVAILTLNTDPSAANGQRGTEDSHFICQLDLSEQGQDVWNSLAVAISVMHIRNTMMELAEHDLAGLCRFNADAHVVVDQDL</sequence>